<dbReference type="GO" id="GO:0048608">
    <property type="term" value="P:reproductive structure development"/>
    <property type="evidence" value="ECO:0007669"/>
    <property type="project" value="UniProtKB-ARBA"/>
</dbReference>
<evidence type="ECO:0000256" key="2">
    <source>
        <dbReference type="ARBA" id="ARBA00004502"/>
    </source>
</evidence>
<evidence type="ECO:0000256" key="3">
    <source>
        <dbReference type="ARBA" id="ARBA00010858"/>
    </source>
</evidence>
<dbReference type="GO" id="GO:0009791">
    <property type="term" value="P:post-embryonic development"/>
    <property type="evidence" value="ECO:0007669"/>
    <property type="project" value="UniProtKB-ARBA"/>
</dbReference>
<comment type="subcellular location">
    <subcellularLocation>
        <location evidence="2">Lipid droplet</location>
    </subcellularLocation>
    <subcellularLocation>
        <location evidence="1">Membrane</location>
        <topology evidence="1">Multi-pass membrane protein</topology>
    </subcellularLocation>
</comment>
<dbReference type="AlphaFoldDB" id="A0A565CRJ9"/>
<feature type="transmembrane region" description="Helical" evidence="8">
    <location>
        <begin position="46"/>
        <end position="67"/>
    </location>
</feature>
<keyword evidence="10" id="KW-1185">Reference proteome</keyword>
<evidence type="ECO:0008006" key="11">
    <source>
        <dbReference type="Google" id="ProtNLM"/>
    </source>
</evidence>
<proteinExistence type="inferred from homology"/>
<keyword evidence="5 8" id="KW-0812">Transmembrane</keyword>
<feature type="transmembrane region" description="Helical" evidence="8">
    <location>
        <begin position="20"/>
        <end position="39"/>
    </location>
</feature>
<comment type="similarity">
    <text evidence="3">Belongs to the oleosin family.</text>
</comment>
<evidence type="ECO:0000256" key="6">
    <source>
        <dbReference type="ARBA" id="ARBA00022989"/>
    </source>
</evidence>
<dbReference type="GO" id="GO:0012511">
    <property type="term" value="C:monolayer-surrounded lipid storage body"/>
    <property type="evidence" value="ECO:0007669"/>
    <property type="project" value="InterPro"/>
</dbReference>
<evidence type="ECO:0000256" key="4">
    <source>
        <dbReference type="ARBA" id="ARBA00022677"/>
    </source>
</evidence>
<evidence type="ECO:0000256" key="5">
    <source>
        <dbReference type="ARBA" id="ARBA00022692"/>
    </source>
</evidence>
<reference evidence="9" key="1">
    <citation type="submission" date="2019-07" db="EMBL/GenBank/DDBJ databases">
        <authorList>
            <person name="Dittberner H."/>
        </authorList>
    </citation>
    <scope>NUCLEOTIDE SEQUENCE [LARGE SCALE GENOMIC DNA]</scope>
</reference>
<evidence type="ECO:0000256" key="7">
    <source>
        <dbReference type="ARBA" id="ARBA00023136"/>
    </source>
</evidence>
<accession>A0A565CRJ9</accession>
<dbReference type="InterPro" id="IPR000136">
    <property type="entry name" value="Oleosin"/>
</dbReference>
<dbReference type="PANTHER" id="PTHR33203">
    <property type="entry name" value="OLEOSIN"/>
    <property type="match status" value="1"/>
</dbReference>
<keyword evidence="6 8" id="KW-1133">Transmembrane helix</keyword>
<dbReference type="GO" id="GO:0016020">
    <property type="term" value="C:membrane"/>
    <property type="evidence" value="ECO:0007669"/>
    <property type="project" value="UniProtKB-SubCell"/>
</dbReference>
<organism evidence="9 10">
    <name type="scientific">Arabis nemorensis</name>
    <dbReference type="NCBI Taxonomy" id="586526"/>
    <lineage>
        <taxon>Eukaryota</taxon>
        <taxon>Viridiplantae</taxon>
        <taxon>Streptophyta</taxon>
        <taxon>Embryophyta</taxon>
        <taxon>Tracheophyta</taxon>
        <taxon>Spermatophyta</taxon>
        <taxon>Magnoliopsida</taxon>
        <taxon>eudicotyledons</taxon>
        <taxon>Gunneridae</taxon>
        <taxon>Pentapetalae</taxon>
        <taxon>rosids</taxon>
        <taxon>malvids</taxon>
        <taxon>Brassicales</taxon>
        <taxon>Brassicaceae</taxon>
        <taxon>Arabideae</taxon>
        <taxon>Arabis</taxon>
    </lineage>
</organism>
<feature type="transmembrane region" description="Helical" evidence="8">
    <location>
        <begin position="73"/>
        <end position="96"/>
    </location>
</feature>
<sequence>MENLEGRRRDTTITDVTKMTGSSVVAATVLAVTVVGPLLGLMSFSLVATMTLFLIASPLMLIFAPVLTVTVAILAAAMVGFGVAAAMWTVGIAAAVCCGREIGIGKGVAKRIVESVLRELGYNSKI</sequence>
<evidence type="ECO:0000256" key="8">
    <source>
        <dbReference type="SAM" id="Phobius"/>
    </source>
</evidence>
<dbReference type="PANTHER" id="PTHR33203:SF37">
    <property type="entry name" value="GLYCINE-RICH PROTEIN _ OLEOSIN"/>
    <property type="match status" value="1"/>
</dbReference>
<evidence type="ECO:0000313" key="10">
    <source>
        <dbReference type="Proteomes" id="UP000489600"/>
    </source>
</evidence>
<gene>
    <name evidence="9" type="ORF">ANE_LOCUS26618</name>
</gene>
<dbReference type="OrthoDB" id="1108540at2759"/>
<keyword evidence="7 8" id="KW-0472">Membrane</keyword>
<keyword evidence="4" id="KW-0551">Lipid droplet</keyword>
<comment type="caution">
    <text evidence="9">The sequence shown here is derived from an EMBL/GenBank/DDBJ whole genome shotgun (WGS) entry which is preliminary data.</text>
</comment>
<evidence type="ECO:0000256" key="1">
    <source>
        <dbReference type="ARBA" id="ARBA00004141"/>
    </source>
</evidence>
<dbReference type="GO" id="GO:0019915">
    <property type="term" value="P:lipid storage"/>
    <property type="evidence" value="ECO:0007669"/>
    <property type="project" value="TreeGrafter"/>
</dbReference>
<dbReference type="EMBL" id="CABITT030000008">
    <property type="protein sequence ID" value="VVB16174.1"/>
    <property type="molecule type" value="Genomic_DNA"/>
</dbReference>
<protein>
    <recommendedName>
        <fullName evidence="11">Oleosin</fullName>
    </recommendedName>
</protein>
<name>A0A565CRJ9_9BRAS</name>
<evidence type="ECO:0000313" key="9">
    <source>
        <dbReference type="EMBL" id="VVB16174.1"/>
    </source>
</evidence>
<dbReference type="Proteomes" id="UP000489600">
    <property type="component" value="Unassembled WGS sequence"/>
</dbReference>